<dbReference type="Proteomes" id="UP000178724">
    <property type="component" value="Unassembled WGS sequence"/>
</dbReference>
<evidence type="ECO:0000313" key="10">
    <source>
        <dbReference type="EMBL" id="OGB90125.1"/>
    </source>
</evidence>
<dbReference type="GO" id="GO:0005737">
    <property type="term" value="C:cytoplasm"/>
    <property type="evidence" value="ECO:0007669"/>
    <property type="project" value="UniProtKB-SubCell"/>
</dbReference>
<dbReference type="Gene3D" id="1.20.59.20">
    <property type="match status" value="1"/>
</dbReference>
<dbReference type="Gene3D" id="3.40.50.620">
    <property type="entry name" value="HUPs"/>
    <property type="match status" value="1"/>
</dbReference>
<keyword evidence="3 8" id="KW-0436">Ligase</keyword>
<dbReference type="SUPFAM" id="SSF56037">
    <property type="entry name" value="PheT/TilS domain"/>
    <property type="match status" value="1"/>
</dbReference>
<dbReference type="NCBIfam" id="TIGR02433">
    <property type="entry name" value="lysidine_TilS_C"/>
    <property type="match status" value="1"/>
</dbReference>
<protein>
    <recommendedName>
        <fullName evidence="8">tRNA(Ile)-lysidine synthase</fullName>
        <ecNumber evidence="8">6.3.4.19</ecNumber>
    </recommendedName>
    <alternativeName>
        <fullName evidence="8">tRNA(Ile)-2-lysyl-cytidine synthase</fullName>
    </alternativeName>
    <alternativeName>
        <fullName evidence="8">tRNA(Ile)-lysidine synthetase</fullName>
    </alternativeName>
</protein>
<proteinExistence type="inferred from homology"/>
<comment type="similarity">
    <text evidence="8">Belongs to the tRNA(Ile)-lysidine synthase family.</text>
</comment>
<dbReference type="Pfam" id="PF11734">
    <property type="entry name" value="TilS_C"/>
    <property type="match status" value="1"/>
</dbReference>
<dbReference type="SMART" id="SM00977">
    <property type="entry name" value="TilS_C"/>
    <property type="match status" value="1"/>
</dbReference>
<accession>A0A1F4Q2E3</accession>
<comment type="subcellular location">
    <subcellularLocation>
        <location evidence="1 8">Cytoplasm</location>
    </subcellularLocation>
</comment>
<sequence length="457" mass="51277">MIEKKLLETIKEFRLLEPGDKVLVAVSGGVDSTALLNLLFSIHDGAKFSLHIAHLNHMLRKGDADLDVRFVEGLAQKLGLPITVEAVDVAALARKEKLGIEEAARQARYEFFERTAEKVEANKIAVAHTADDNIETFLMRLLRGAGLKGLCGIPPKRGVIVRPLIRVWRREIEDYVGALKLVPRRDHTNYESKYMRNSVRLKLVPQLKIYNLNIKEIILQTILLLTEDSLYLENKAAEALAEVKLEQTAAEIKLSLPRLRKIESAIQGHLLRLAIEKVKGDLFQLSFGHIRGLLEKLDAAEKWEMHLPGGVFAAGQREVLSISREKSAAVACREFRYTLKVPGQVDLPEIGCVFACGFADKIERSDDRSVAYIDYAALGKEIIVRNKLPGDRFAPLGVMGTKKLQDFFVDEKIPAEEREAVPVVESGGQIVWVGGWRVDDRAKVTDKTRRIVRLELK</sequence>
<dbReference type="EC" id="6.3.4.19" evidence="8"/>
<feature type="domain" description="Lysidine-tRNA(Ile) synthetase C-terminal" evidence="9">
    <location>
        <begin position="382"/>
        <end position="456"/>
    </location>
</feature>
<dbReference type="Pfam" id="PF01171">
    <property type="entry name" value="ATP_bind_3"/>
    <property type="match status" value="1"/>
</dbReference>
<name>A0A1F4Q2E3_UNCSA</name>
<dbReference type="HAMAP" id="MF_01161">
    <property type="entry name" value="tRNA_Ile_lys_synt"/>
    <property type="match status" value="1"/>
</dbReference>
<evidence type="ECO:0000256" key="5">
    <source>
        <dbReference type="ARBA" id="ARBA00022741"/>
    </source>
</evidence>
<dbReference type="SUPFAM" id="SSF82829">
    <property type="entry name" value="MesJ substrate recognition domain-like"/>
    <property type="match status" value="1"/>
</dbReference>
<evidence type="ECO:0000256" key="3">
    <source>
        <dbReference type="ARBA" id="ARBA00022598"/>
    </source>
</evidence>
<dbReference type="SUPFAM" id="SSF52402">
    <property type="entry name" value="Adenine nucleotide alpha hydrolases-like"/>
    <property type="match status" value="1"/>
</dbReference>
<evidence type="ECO:0000256" key="1">
    <source>
        <dbReference type="ARBA" id="ARBA00004496"/>
    </source>
</evidence>
<dbReference type="GO" id="GO:0005524">
    <property type="term" value="F:ATP binding"/>
    <property type="evidence" value="ECO:0007669"/>
    <property type="project" value="UniProtKB-UniRule"/>
</dbReference>
<gene>
    <name evidence="8" type="primary">tilS</name>
    <name evidence="10" type="ORF">A2625_04875</name>
</gene>
<keyword evidence="5 8" id="KW-0547">Nucleotide-binding</keyword>
<dbReference type="InterPro" id="IPR011063">
    <property type="entry name" value="TilS/TtcA_N"/>
</dbReference>
<comment type="function">
    <text evidence="8">Ligates lysine onto the cytidine present at position 34 of the AUA codon-specific tRNA(Ile) that contains the anticodon CAU, in an ATP-dependent manner. Cytidine is converted to lysidine, thus changing the amino acid specificity of the tRNA from methionine to isoleucine.</text>
</comment>
<keyword evidence="2 8" id="KW-0963">Cytoplasm</keyword>
<comment type="caution">
    <text evidence="10">The sequence shown here is derived from an EMBL/GenBank/DDBJ whole genome shotgun (WGS) entry which is preliminary data.</text>
</comment>
<evidence type="ECO:0000256" key="8">
    <source>
        <dbReference type="HAMAP-Rule" id="MF_01161"/>
    </source>
</evidence>
<dbReference type="NCBIfam" id="TIGR02432">
    <property type="entry name" value="lysidine_TilS_N"/>
    <property type="match status" value="1"/>
</dbReference>
<feature type="binding site" evidence="8">
    <location>
        <begin position="27"/>
        <end position="32"/>
    </location>
    <ligand>
        <name>ATP</name>
        <dbReference type="ChEBI" id="CHEBI:30616"/>
    </ligand>
</feature>
<dbReference type="InterPro" id="IPR012795">
    <property type="entry name" value="tRNA_Ile_lys_synt_N"/>
</dbReference>
<dbReference type="GO" id="GO:0032267">
    <property type="term" value="F:tRNA(Ile)-lysidine synthase activity"/>
    <property type="evidence" value="ECO:0007669"/>
    <property type="project" value="UniProtKB-EC"/>
</dbReference>
<dbReference type="InterPro" id="IPR014729">
    <property type="entry name" value="Rossmann-like_a/b/a_fold"/>
</dbReference>
<dbReference type="PANTHER" id="PTHR43033">
    <property type="entry name" value="TRNA(ILE)-LYSIDINE SYNTHASE-RELATED"/>
    <property type="match status" value="1"/>
</dbReference>
<dbReference type="PANTHER" id="PTHR43033:SF1">
    <property type="entry name" value="TRNA(ILE)-LYSIDINE SYNTHASE-RELATED"/>
    <property type="match status" value="1"/>
</dbReference>
<keyword evidence="6 8" id="KW-0067">ATP-binding</keyword>
<evidence type="ECO:0000259" key="9">
    <source>
        <dbReference type="SMART" id="SM00977"/>
    </source>
</evidence>
<comment type="domain">
    <text evidence="8">The N-terminal region contains the highly conserved SGGXDS motif, predicted to be a P-loop motif involved in ATP binding.</text>
</comment>
<keyword evidence="4 8" id="KW-0819">tRNA processing</keyword>
<dbReference type="CDD" id="cd01992">
    <property type="entry name" value="TilS_N"/>
    <property type="match status" value="1"/>
</dbReference>
<evidence type="ECO:0000256" key="6">
    <source>
        <dbReference type="ARBA" id="ARBA00022840"/>
    </source>
</evidence>
<evidence type="ECO:0000256" key="4">
    <source>
        <dbReference type="ARBA" id="ARBA00022694"/>
    </source>
</evidence>
<dbReference type="EMBL" id="METM01000015">
    <property type="protein sequence ID" value="OGB90125.1"/>
    <property type="molecule type" value="Genomic_DNA"/>
</dbReference>
<evidence type="ECO:0000313" key="11">
    <source>
        <dbReference type="Proteomes" id="UP000178724"/>
    </source>
</evidence>
<reference evidence="10 11" key="1">
    <citation type="journal article" date="2016" name="Nat. Commun.">
        <title>Thousands of microbial genomes shed light on interconnected biogeochemical processes in an aquifer system.</title>
        <authorList>
            <person name="Anantharaman K."/>
            <person name="Brown C.T."/>
            <person name="Hug L.A."/>
            <person name="Sharon I."/>
            <person name="Castelle C.J."/>
            <person name="Probst A.J."/>
            <person name="Thomas B.C."/>
            <person name="Singh A."/>
            <person name="Wilkins M.J."/>
            <person name="Karaoz U."/>
            <person name="Brodie E.L."/>
            <person name="Williams K.H."/>
            <person name="Hubbard S.S."/>
            <person name="Banfield J.F."/>
        </authorList>
    </citation>
    <scope>NUCLEOTIDE SEQUENCE [LARGE SCALE GENOMIC DNA]</scope>
</reference>
<dbReference type="GO" id="GO:0006400">
    <property type="term" value="P:tRNA modification"/>
    <property type="evidence" value="ECO:0007669"/>
    <property type="project" value="UniProtKB-UniRule"/>
</dbReference>
<evidence type="ECO:0000256" key="2">
    <source>
        <dbReference type="ARBA" id="ARBA00022490"/>
    </source>
</evidence>
<dbReference type="InterPro" id="IPR012094">
    <property type="entry name" value="tRNA_Ile_lys_synt"/>
</dbReference>
<comment type="catalytic activity">
    <reaction evidence="7 8">
        <text>cytidine(34) in tRNA(Ile2) + L-lysine + ATP = lysidine(34) in tRNA(Ile2) + AMP + diphosphate + H(+)</text>
        <dbReference type="Rhea" id="RHEA:43744"/>
        <dbReference type="Rhea" id="RHEA-COMP:10625"/>
        <dbReference type="Rhea" id="RHEA-COMP:10670"/>
        <dbReference type="ChEBI" id="CHEBI:15378"/>
        <dbReference type="ChEBI" id="CHEBI:30616"/>
        <dbReference type="ChEBI" id="CHEBI:32551"/>
        <dbReference type="ChEBI" id="CHEBI:33019"/>
        <dbReference type="ChEBI" id="CHEBI:82748"/>
        <dbReference type="ChEBI" id="CHEBI:83665"/>
        <dbReference type="ChEBI" id="CHEBI:456215"/>
        <dbReference type="EC" id="6.3.4.19"/>
    </reaction>
</comment>
<evidence type="ECO:0000256" key="7">
    <source>
        <dbReference type="ARBA" id="ARBA00048539"/>
    </source>
</evidence>
<organism evidence="10 11">
    <name type="scientific">candidate division WOR-1 bacterium RIFCSPHIGHO2_01_FULL_53_15</name>
    <dbReference type="NCBI Taxonomy" id="1802564"/>
    <lineage>
        <taxon>Bacteria</taxon>
        <taxon>Bacillati</taxon>
        <taxon>Saganbacteria</taxon>
    </lineage>
</organism>
<dbReference type="InterPro" id="IPR012796">
    <property type="entry name" value="Lysidine-tRNA-synth_C"/>
</dbReference>
<dbReference type="AlphaFoldDB" id="A0A1F4Q2E3"/>